<dbReference type="Gene3D" id="3.40.1580.10">
    <property type="entry name" value="SMI1/KNR4-like"/>
    <property type="match status" value="1"/>
</dbReference>
<feature type="domain" description="Knr4/Smi1-like" evidence="1">
    <location>
        <begin position="22"/>
        <end position="122"/>
    </location>
</feature>
<keyword evidence="3" id="KW-1185">Reference proteome</keyword>
<dbReference type="InterPro" id="IPR037883">
    <property type="entry name" value="Knr4/Smi1-like_sf"/>
</dbReference>
<comment type="caution">
    <text evidence="2">The sequence shown here is derived from an EMBL/GenBank/DDBJ whole genome shotgun (WGS) entry which is preliminary data.</text>
</comment>
<protein>
    <submittedName>
        <fullName evidence="2">SMI1/KNR4 family protein</fullName>
    </submittedName>
</protein>
<name>A0ABS9KP66_9BACT</name>
<evidence type="ECO:0000259" key="1">
    <source>
        <dbReference type="SMART" id="SM00860"/>
    </source>
</evidence>
<sequence>MKELINIIELKHCDTGIKLNPAASIEKIEKTEVLLGFKLPEDFKEFYQICDGFECQEDIFNFLPLEDLLREGDHGKDWAVFAEYMIHSDVWSLRVLEKGYEIFYNDGHEIVLTNSLTTFLERFLKGNVFDEEGLYEWRDEIKKSQQLL</sequence>
<evidence type="ECO:0000313" key="3">
    <source>
        <dbReference type="Proteomes" id="UP001165367"/>
    </source>
</evidence>
<reference evidence="2" key="1">
    <citation type="submission" date="2022-01" db="EMBL/GenBank/DDBJ databases">
        <authorList>
            <person name="Jo J.-H."/>
            <person name="Im W.-T."/>
        </authorList>
    </citation>
    <scope>NUCLEOTIDE SEQUENCE</scope>
    <source>
        <strain evidence="2">NA20</strain>
    </source>
</reference>
<dbReference type="Proteomes" id="UP001165367">
    <property type="component" value="Unassembled WGS sequence"/>
</dbReference>
<proteinExistence type="predicted"/>
<accession>A0ABS9KP66</accession>
<organism evidence="2 3">
    <name type="scientific">Terrimonas ginsenosidimutans</name>
    <dbReference type="NCBI Taxonomy" id="2908004"/>
    <lineage>
        <taxon>Bacteria</taxon>
        <taxon>Pseudomonadati</taxon>
        <taxon>Bacteroidota</taxon>
        <taxon>Chitinophagia</taxon>
        <taxon>Chitinophagales</taxon>
        <taxon>Chitinophagaceae</taxon>
        <taxon>Terrimonas</taxon>
    </lineage>
</organism>
<gene>
    <name evidence="2" type="ORF">LZZ85_07455</name>
</gene>
<dbReference type="SUPFAM" id="SSF160631">
    <property type="entry name" value="SMI1/KNR4-like"/>
    <property type="match status" value="1"/>
</dbReference>
<dbReference type="SMART" id="SM00860">
    <property type="entry name" value="SMI1_KNR4"/>
    <property type="match status" value="1"/>
</dbReference>
<dbReference type="RefSeq" id="WP_237870205.1">
    <property type="nucleotide sequence ID" value="NZ_JAKLTR010000003.1"/>
</dbReference>
<dbReference type="InterPro" id="IPR018958">
    <property type="entry name" value="Knr4/Smi1-like_dom"/>
</dbReference>
<evidence type="ECO:0000313" key="2">
    <source>
        <dbReference type="EMBL" id="MCG2614112.1"/>
    </source>
</evidence>
<dbReference type="Pfam" id="PF09346">
    <property type="entry name" value="SMI1_KNR4"/>
    <property type="match status" value="1"/>
</dbReference>
<dbReference type="EMBL" id="JAKLTR010000003">
    <property type="protein sequence ID" value="MCG2614112.1"/>
    <property type="molecule type" value="Genomic_DNA"/>
</dbReference>